<protein>
    <submittedName>
        <fullName evidence="5">GTP-binding protein TypA</fullName>
    </submittedName>
</protein>
<dbReference type="InterPro" id="IPR006298">
    <property type="entry name" value="BipA"/>
</dbReference>
<dbReference type="AlphaFoldDB" id="A0AAX4P8N2"/>
<dbReference type="InterPro" id="IPR047041">
    <property type="entry name" value="BipA_GTP-bd_dom"/>
</dbReference>
<dbReference type="CDD" id="cd01891">
    <property type="entry name" value="TypA_BipA"/>
    <property type="match status" value="1"/>
</dbReference>
<evidence type="ECO:0000256" key="3">
    <source>
        <dbReference type="SAM" id="MobiDB-lite"/>
    </source>
</evidence>
<dbReference type="InterPro" id="IPR047042">
    <property type="entry name" value="BipA_II"/>
</dbReference>
<dbReference type="Gene3D" id="2.40.50.250">
    <property type="entry name" value="bipa protein"/>
    <property type="match status" value="1"/>
</dbReference>
<dbReference type="SUPFAM" id="SSF52540">
    <property type="entry name" value="P-loop containing nucleoside triphosphate hydrolases"/>
    <property type="match status" value="1"/>
</dbReference>
<organism evidence="5 6">
    <name type="scientific">Chloropicon roscoffensis</name>
    <dbReference type="NCBI Taxonomy" id="1461544"/>
    <lineage>
        <taxon>Eukaryota</taxon>
        <taxon>Viridiplantae</taxon>
        <taxon>Chlorophyta</taxon>
        <taxon>Chloropicophyceae</taxon>
        <taxon>Chloropicales</taxon>
        <taxon>Chloropicaceae</taxon>
        <taxon>Chloropicon</taxon>
    </lineage>
</organism>
<dbReference type="PANTHER" id="PTHR42908">
    <property type="entry name" value="TRANSLATION ELONGATION FACTOR-RELATED"/>
    <property type="match status" value="1"/>
</dbReference>
<dbReference type="SMART" id="SM00838">
    <property type="entry name" value="EFG_C"/>
    <property type="match status" value="1"/>
</dbReference>
<dbReference type="Pfam" id="PF00679">
    <property type="entry name" value="EFG_C"/>
    <property type="match status" value="1"/>
</dbReference>
<gene>
    <name evidence="5" type="ORF">HKI87_06g39850</name>
</gene>
<dbReference type="FunFam" id="3.40.50.300:FF:000055">
    <property type="entry name" value="GTP-binding protein TypA"/>
    <property type="match status" value="1"/>
</dbReference>
<dbReference type="FunFam" id="3.30.70.240:FF:000002">
    <property type="entry name" value="GTP-binding protein TypA"/>
    <property type="match status" value="1"/>
</dbReference>
<keyword evidence="6" id="KW-1185">Reference proteome</keyword>
<dbReference type="InterPro" id="IPR005225">
    <property type="entry name" value="Small_GTP-bd"/>
</dbReference>
<dbReference type="Pfam" id="PF00009">
    <property type="entry name" value="GTP_EFTU"/>
    <property type="match status" value="1"/>
</dbReference>
<feature type="domain" description="Tr-type G" evidence="4">
    <location>
        <begin position="98"/>
        <end position="293"/>
    </location>
</feature>
<dbReference type="CDD" id="cd03710">
    <property type="entry name" value="BipA_TypA_C"/>
    <property type="match status" value="1"/>
</dbReference>
<dbReference type="FunFam" id="3.30.70.870:FF:000003">
    <property type="entry name" value="GTP-binding protein TypA"/>
    <property type="match status" value="1"/>
</dbReference>
<dbReference type="Gene3D" id="3.30.70.870">
    <property type="entry name" value="Elongation Factor G (Translational Gtpase), domain 3"/>
    <property type="match status" value="1"/>
</dbReference>
<feature type="region of interest" description="Disordered" evidence="3">
    <location>
        <begin position="20"/>
        <end position="44"/>
    </location>
</feature>
<dbReference type="GO" id="GO:0003924">
    <property type="term" value="F:GTPase activity"/>
    <property type="evidence" value="ECO:0007669"/>
    <property type="project" value="InterPro"/>
</dbReference>
<dbReference type="Pfam" id="PF21018">
    <property type="entry name" value="BipA_C"/>
    <property type="match status" value="1"/>
</dbReference>
<dbReference type="InterPro" id="IPR053905">
    <property type="entry name" value="EF-G-like_DII"/>
</dbReference>
<dbReference type="InterPro" id="IPR000795">
    <property type="entry name" value="T_Tr_GTP-bd_dom"/>
</dbReference>
<dbReference type="InterPro" id="IPR031157">
    <property type="entry name" value="G_TR_CS"/>
</dbReference>
<dbReference type="InterPro" id="IPR035651">
    <property type="entry name" value="BipA_V"/>
</dbReference>
<keyword evidence="2" id="KW-0342">GTP-binding</keyword>
<reference evidence="5 6" key="1">
    <citation type="submission" date="2024-03" db="EMBL/GenBank/DDBJ databases">
        <title>Complete genome sequence of the green alga Chloropicon roscoffensis RCC1871.</title>
        <authorList>
            <person name="Lemieux C."/>
            <person name="Pombert J.-F."/>
            <person name="Otis C."/>
            <person name="Turmel M."/>
        </authorList>
    </citation>
    <scope>NUCLEOTIDE SEQUENCE [LARGE SCALE GENOMIC DNA]</scope>
    <source>
        <strain evidence="5 6">RCC1871</strain>
    </source>
</reference>
<dbReference type="Gene3D" id="3.40.50.300">
    <property type="entry name" value="P-loop containing nucleotide triphosphate hydrolases"/>
    <property type="match status" value="1"/>
</dbReference>
<dbReference type="InterPro" id="IPR035647">
    <property type="entry name" value="EFG_III/V"/>
</dbReference>
<accession>A0AAX4P8N2</accession>
<dbReference type="Gene3D" id="3.30.70.240">
    <property type="match status" value="1"/>
</dbReference>
<name>A0AAX4P8N2_9CHLO</name>
<sequence length="695" mass="75946">MTKTRLPTVSRRMLARRRVLAKSTTTRRSSSRGLGGRRPNQDGSMIAAVGLPQRHFMMMGKDGVVPRAAMVEEPESKSSAVPSSDGVGPVDGVLQDQEKIRNIAIIAHVDHGKTTLVDAMLAQSNVFRENQQVEERVMDSNDLERERGITITSKNTAVSYKGTKINIIDTPGHADFGGEVERVLRMCDGVLLLVDSVEGPMPQTRFVLKKALELGIRVLVVVNKIDRPAARPDYVIDHTFELFCDLGAPDDLCDFPVVYCSGMRGVAGMEPEELSEDLGPLFESILREVPPPRVVVDGPTQVLVTSIDFDPHKGRIAIGRVGAGTMKRGEYAVVKPGAEARTGKAAEVFTYANFQRVPCDEVEAGDICAFVGMPNIAIGETVACKSCPKPLAKIEVEKPTVRMKFLVNTSPFAGREGEFINSRDIKNRLERELERNLALSVEPGQSADEFVVCGRGTLHITILIETMRREGFEFQIGPPSVITSVNEETGAKEEPYEIAIVEAPEEHVGACVDLLGNRSGRMLDMVASENLGTTTIKYRLPTRGLLGLKNHMLTATKGTAVLNTIFDGYDEFGGEIKTREQGSLVAFATGQSTQYALKDVQERGQLFIKPGMEIYEGQVIGIHQRSGDLPVNAAKAKKATNVRSNAEIKVQVAAPKEMSLDDCIEYIAADELVEVTPTSIRMRKNPKGLKAGRLY</sequence>
<dbReference type="PANTHER" id="PTHR42908:SF8">
    <property type="entry name" value="TR-TYPE G DOMAIN-CONTAINING PROTEIN"/>
    <property type="match status" value="1"/>
</dbReference>
<dbReference type="Gene3D" id="2.40.30.10">
    <property type="entry name" value="Translation factors"/>
    <property type="match status" value="1"/>
</dbReference>
<dbReference type="PROSITE" id="PS51722">
    <property type="entry name" value="G_TR_2"/>
    <property type="match status" value="1"/>
</dbReference>
<dbReference type="InterPro" id="IPR048876">
    <property type="entry name" value="BipA_C"/>
</dbReference>
<proteinExistence type="predicted"/>
<dbReference type="Pfam" id="PF22042">
    <property type="entry name" value="EF-G_D2"/>
    <property type="match status" value="1"/>
</dbReference>
<dbReference type="PRINTS" id="PR00315">
    <property type="entry name" value="ELONGATNFCT"/>
</dbReference>
<feature type="compositionally biased region" description="Low complexity" evidence="3">
    <location>
        <begin position="23"/>
        <end position="32"/>
    </location>
</feature>
<dbReference type="GO" id="GO:0005829">
    <property type="term" value="C:cytosol"/>
    <property type="evidence" value="ECO:0007669"/>
    <property type="project" value="TreeGrafter"/>
</dbReference>
<dbReference type="GO" id="GO:1990904">
    <property type="term" value="C:ribonucleoprotein complex"/>
    <property type="evidence" value="ECO:0007669"/>
    <property type="project" value="TreeGrafter"/>
</dbReference>
<dbReference type="SUPFAM" id="SSF54980">
    <property type="entry name" value="EF-G C-terminal domain-like"/>
    <property type="match status" value="2"/>
</dbReference>
<dbReference type="CDD" id="cd03691">
    <property type="entry name" value="BipA_TypA_II"/>
    <property type="match status" value="1"/>
</dbReference>
<dbReference type="InterPro" id="IPR027417">
    <property type="entry name" value="P-loop_NTPase"/>
</dbReference>
<dbReference type="FunFam" id="2.40.50.250:FF:000001">
    <property type="entry name" value="GTP-binding protein TypA"/>
    <property type="match status" value="1"/>
</dbReference>
<keyword evidence="1" id="KW-0547">Nucleotide-binding</keyword>
<dbReference type="SUPFAM" id="SSF50447">
    <property type="entry name" value="Translation proteins"/>
    <property type="match status" value="1"/>
</dbReference>
<evidence type="ECO:0000313" key="5">
    <source>
        <dbReference type="EMBL" id="WZN62448.1"/>
    </source>
</evidence>
<dbReference type="PROSITE" id="PS00301">
    <property type="entry name" value="G_TR_1"/>
    <property type="match status" value="1"/>
</dbReference>
<dbReference type="Proteomes" id="UP001472866">
    <property type="component" value="Chromosome 06"/>
</dbReference>
<evidence type="ECO:0000256" key="1">
    <source>
        <dbReference type="ARBA" id="ARBA00022741"/>
    </source>
</evidence>
<dbReference type="GO" id="GO:0005525">
    <property type="term" value="F:GTP binding"/>
    <property type="evidence" value="ECO:0007669"/>
    <property type="project" value="UniProtKB-KW"/>
</dbReference>
<dbReference type="InterPro" id="IPR000640">
    <property type="entry name" value="EFG_V-like"/>
</dbReference>
<dbReference type="InterPro" id="IPR047043">
    <property type="entry name" value="BipA_III"/>
</dbReference>
<dbReference type="NCBIfam" id="TIGR00231">
    <property type="entry name" value="small_GTP"/>
    <property type="match status" value="1"/>
</dbReference>
<evidence type="ECO:0000259" key="4">
    <source>
        <dbReference type="PROSITE" id="PS51722"/>
    </source>
</evidence>
<evidence type="ECO:0000313" key="6">
    <source>
        <dbReference type="Proteomes" id="UP001472866"/>
    </source>
</evidence>
<dbReference type="InterPro" id="IPR042116">
    <property type="entry name" value="TypA/BipA_C"/>
</dbReference>
<dbReference type="InterPro" id="IPR009000">
    <property type="entry name" value="Transl_B-barrel_sf"/>
</dbReference>
<dbReference type="NCBIfam" id="TIGR01394">
    <property type="entry name" value="TypA_BipA"/>
    <property type="match status" value="1"/>
</dbReference>
<dbReference type="EMBL" id="CP151506">
    <property type="protein sequence ID" value="WZN62448.1"/>
    <property type="molecule type" value="Genomic_DNA"/>
</dbReference>
<evidence type="ECO:0000256" key="2">
    <source>
        <dbReference type="ARBA" id="ARBA00023134"/>
    </source>
</evidence>
<dbReference type="CDD" id="cd16263">
    <property type="entry name" value="BipA_III"/>
    <property type="match status" value="1"/>
</dbReference>